<accession>A0ABV7EZP9</accession>
<evidence type="ECO:0000313" key="2">
    <source>
        <dbReference type="EMBL" id="MFC3107383.1"/>
    </source>
</evidence>
<keyword evidence="1" id="KW-1133">Transmembrane helix</keyword>
<evidence type="ECO:0000256" key="1">
    <source>
        <dbReference type="SAM" id="Phobius"/>
    </source>
</evidence>
<reference evidence="3" key="1">
    <citation type="journal article" date="2019" name="Int. J. Syst. Evol. Microbiol.">
        <title>The Global Catalogue of Microorganisms (GCM) 10K type strain sequencing project: providing services to taxonomists for standard genome sequencing and annotation.</title>
        <authorList>
            <consortium name="The Broad Institute Genomics Platform"/>
            <consortium name="The Broad Institute Genome Sequencing Center for Infectious Disease"/>
            <person name="Wu L."/>
            <person name="Ma J."/>
        </authorList>
    </citation>
    <scope>NUCLEOTIDE SEQUENCE [LARGE SCALE GENOMIC DNA]</scope>
    <source>
        <strain evidence="3">KCTC 42986</strain>
    </source>
</reference>
<keyword evidence="3" id="KW-1185">Reference proteome</keyword>
<dbReference type="RefSeq" id="WP_390331043.1">
    <property type="nucleotide sequence ID" value="NZ_JBHRTP010000012.1"/>
</dbReference>
<sequence>MNEVIIKNEKDAFDLLQKALDQQLGDKAFTLKFDHWPLIEIKLEGDGYDSTITPDMAGALVEIQHAINRTYARTVHHSTNARSLTAEERQDLQFKAKVESGSSLITVDLGKFAEKLATSVADKMTPELLAITIVGVAVAGASLLAYKAYLKNRSEDKVIEQKALTKMALSQEETKRLEIFARALKHTPELAHAQADFDDARNEIVRATGDAKSLTVNSVEMDNATAKVIGITKRSEAQEVQLNGTYLITATDLRHPNEIKLRIKRVSDSKEFMASFLDHSLQQDQIKMLQSAEWDRQPVYLSINAHSLRGEITTATVISVQLQPEAA</sequence>
<feature type="transmembrane region" description="Helical" evidence="1">
    <location>
        <begin position="128"/>
        <end position="146"/>
    </location>
</feature>
<protein>
    <submittedName>
        <fullName evidence="2">Uncharacterized protein</fullName>
    </submittedName>
</protein>
<evidence type="ECO:0000313" key="3">
    <source>
        <dbReference type="Proteomes" id="UP001595530"/>
    </source>
</evidence>
<dbReference type="EMBL" id="JBHRTP010000012">
    <property type="protein sequence ID" value="MFC3107383.1"/>
    <property type="molecule type" value="Genomic_DNA"/>
</dbReference>
<dbReference type="Proteomes" id="UP001595530">
    <property type="component" value="Unassembled WGS sequence"/>
</dbReference>
<gene>
    <name evidence="2" type="ORF">ACFOFO_05325</name>
</gene>
<organism evidence="2 3">
    <name type="scientific">Undibacterium arcticum</name>
    <dbReference type="NCBI Taxonomy" id="1762892"/>
    <lineage>
        <taxon>Bacteria</taxon>
        <taxon>Pseudomonadati</taxon>
        <taxon>Pseudomonadota</taxon>
        <taxon>Betaproteobacteria</taxon>
        <taxon>Burkholderiales</taxon>
        <taxon>Oxalobacteraceae</taxon>
        <taxon>Undibacterium</taxon>
    </lineage>
</organism>
<comment type="caution">
    <text evidence="2">The sequence shown here is derived from an EMBL/GenBank/DDBJ whole genome shotgun (WGS) entry which is preliminary data.</text>
</comment>
<name>A0ABV7EZP9_9BURK</name>
<keyword evidence="1" id="KW-0472">Membrane</keyword>
<proteinExistence type="predicted"/>
<keyword evidence="1" id="KW-0812">Transmembrane</keyword>